<dbReference type="GO" id="GO:0003677">
    <property type="term" value="F:DNA binding"/>
    <property type="evidence" value="ECO:0007669"/>
    <property type="project" value="UniProtKB-KW"/>
</dbReference>
<dbReference type="Proteomes" id="UP000265520">
    <property type="component" value="Unassembled WGS sequence"/>
</dbReference>
<protein>
    <submittedName>
        <fullName evidence="1">BEL1-like homeodomain protein 9-like</fullName>
    </submittedName>
</protein>
<feature type="non-terminal residue" evidence="1">
    <location>
        <position position="65"/>
    </location>
</feature>
<evidence type="ECO:0000313" key="1">
    <source>
        <dbReference type="EMBL" id="MCI81982.1"/>
    </source>
</evidence>
<proteinExistence type="predicted"/>
<dbReference type="AlphaFoldDB" id="A0A392V3J3"/>
<keyword evidence="2" id="KW-1185">Reference proteome</keyword>
<comment type="caution">
    <text evidence="1">The sequence shown here is derived from an EMBL/GenBank/DDBJ whole genome shotgun (WGS) entry which is preliminary data.</text>
</comment>
<keyword evidence="1" id="KW-0371">Homeobox</keyword>
<sequence length="65" mass="6872">MPVLNQQVGNVGLSMMNNGTTSNDVSLTLGLHQNHGMGLSDQGFEMCAAQRFGLALQPDSYVMSG</sequence>
<evidence type="ECO:0000313" key="2">
    <source>
        <dbReference type="Proteomes" id="UP000265520"/>
    </source>
</evidence>
<keyword evidence="1" id="KW-0238">DNA-binding</keyword>
<name>A0A392V3J3_9FABA</name>
<reference evidence="1 2" key="1">
    <citation type="journal article" date="2018" name="Front. Plant Sci.">
        <title>Red Clover (Trifolium pratense) and Zigzag Clover (T. medium) - A Picture of Genomic Similarities and Differences.</title>
        <authorList>
            <person name="Dluhosova J."/>
            <person name="Istvanek J."/>
            <person name="Nedelnik J."/>
            <person name="Repkova J."/>
        </authorList>
    </citation>
    <scope>NUCLEOTIDE SEQUENCE [LARGE SCALE GENOMIC DNA]</scope>
    <source>
        <strain evidence="2">cv. 10/8</strain>
        <tissue evidence="1">Leaf</tissue>
    </source>
</reference>
<accession>A0A392V3J3</accession>
<organism evidence="1 2">
    <name type="scientific">Trifolium medium</name>
    <dbReference type="NCBI Taxonomy" id="97028"/>
    <lineage>
        <taxon>Eukaryota</taxon>
        <taxon>Viridiplantae</taxon>
        <taxon>Streptophyta</taxon>
        <taxon>Embryophyta</taxon>
        <taxon>Tracheophyta</taxon>
        <taxon>Spermatophyta</taxon>
        <taxon>Magnoliopsida</taxon>
        <taxon>eudicotyledons</taxon>
        <taxon>Gunneridae</taxon>
        <taxon>Pentapetalae</taxon>
        <taxon>rosids</taxon>
        <taxon>fabids</taxon>
        <taxon>Fabales</taxon>
        <taxon>Fabaceae</taxon>
        <taxon>Papilionoideae</taxon>
        <taxon>50 kb inversion clade</taxon>
        <taxon>NPAAA clade</taxon>
        <taxon>Hologalegina</taxon>
        <taxon>IRL clade</taxon>
        <taxon>Trifolieae</taxon>
        <taxon>Trifolium</taxon>
    </lineage>
</organism>
<dbReference type="EMBL" id="LXQA011032070">
    <property type="protein sequence ID" value="MCI81982.1"/>
    <property type="molecule type" value="Genomic_DNA"/>
</dbReference>